<dbReference type="AlphaFoldDB" id="A0A4R4FBI9"/>
<dbReference type="EMBL" id="SMMX01000013">
    <property type="protein sequence ID" value="TDA20942.1"/>
    <property type="molecule type" value="Genomic_DNA"/>
</dbReference>
<sequence length="167" mass="20248">MRKTEEFNSRITRLYERGICTDRPKKLSHMERLCPVVQIREGDVRYSHQMNLRIDGQPRVRLKLINGLTYQEELAQKTFMRQVKKAELVYKNVEQAADAAQLVRELDERSRRQNRLDEMKKEIMKESQEEVHHIVRRQMREQTGALTEKVYRRLEQKLQDERRRRGL</sequence>
<keyword evidence="3" id="KW-1185">Reference proteome</keyword>
<proteinExistence type="predicted"/>
<protein>
    <submittedName>
        <fullName evidence="2">Uncharacterized protein</fullName>
    </submittedName>
</protein>
<dbReference type="RefSeq" id="WP_132279250.1">
    <property type="nucleotide sequence ID" value="NZ_JAOBST010000011.1"/>
</dbReference>
<name>A0A4R4FBI9_9FIRM</name>
<organism evidence="2 3">
    <name type="scientific">Extibacter muris</name>
    <dbReference type="NCBI Taxonomy" id="1796622"/>
    <lineage>
        <taxon>Bacteria</taxon>
        <taxon>Bacillati</taxon>
        <taxon>Bacillota</taxon>
        <taxon>Clostridia</taxon>
        <taxon>Lachnospirales</taxon>
        <taxon>Lachnospiraceae</taxon>
        <taxon>Extibacter</taxon>
    </lineage>
</organism>
<comment type="caution">
    <text evidence="2">The sequence shown here is derived from an EMBL/GenBank/DDBJ whole genome shotgun (WGS) entry which is preliminary data.</text>
</comment>
<evidence type="ECO:0000313" key="3">
    <source>
        <dbReference type="Proteomes" id="UP000295710"/>
    </source>
</evidence>
<evidence type="ECO:0000256" key="1">
    <source>
        <dbReference type="SAM" id="Coils"/>
    </source>
</evidence>
<accession>A0A4R4FBI9</accession>
<feature type="coiled-coil region" evidence="1">
    <location>
        <begin position="102"/>
        <end position="129"/>
    </location>
</feature>
<evidence type="ECO:0000313" key="2">
    <source>
        <dbReference type="EMBL" id="TDA20942.1"/>
    </source>
</evidence>
<keyword evidence="1" id="KW-0175">Coiled coil</keyword>
<gene>
    <name evidence="2" type="ORF">E1963_14290</name>
</gene>
<reference evidence="2 3" key="1">
    <citation type="journal article" date="2016" name="Nat. Microbiol.">
        <title>The Mouse Intestinal Bacterial Collection (miBC) provides host-specific insight into cultured diversity and functional potential of the gut microbiota.</title>
        <authorList>
            <person name="Lagkouvardos I."/>
            <person name="Pukall R."/>
            <person name="Abt B."/>
            <person name="Foesel B.U."/>
            <person name="Meier-Kolthoff J.P."/>
            <person name="Kumar N."/>
            <person name="Bresciani A."/>
            <person name="Martinez I."/>
            <person name="Just S."/>
            <person name="Ziegler C."/>
            <person name="Brugiroux S."/>
            <person name="Garzetti D."/>
            <person name="Wenning M."/>
            <person name="Bui T.P."/>
            <person name="Wang J."/>
            <person name="Hugenholtz F."/>
            <person name="Plugge C.M."/>
            <person name="Peterson D.A."/>
            <person name="Hornef M.W."/>
            <person name="Baines J.F."/>
            <person name="Smidt H."/>
            <person name="Walter J."/>
            <person name="Kristiansen K."/>
            <person name="Nielsen H.B."/>
            <person name="Haller D."/>
            <person name="Overmann J."/>
            <person name="Stecher B."/>
            <person name="Clavel T."/>
        </authorList>
    </citation>
    <scope>NUCLEOTIDE SEQUENCE [LARGE SCALE GENOMIC DNA]</scope>
    <source>
        <strain evidence="2 3">DSM 28560</strain>
    </source>
</reference>
<dbReference type="Proteomes" id="UP000295710">
    <property type="component" value="Unassembled WGS sequence"/>
</dbReference>